<comment type="subcellular location">
    <subcellularLocation>
        <location evidence="3">Cytoplasm</location>
    </subcellularLocation>
    <subcellularLocation>
        <location evidence="2">Nucleus</location>
    </subcellularLocation>
</comment>
<keyword evidence="10" id="KW-0539">Nucleus</keyword>
<dbReference type="OrthoDB" id="6605059at2759"/>
<reference evidence="15" key="1">
    <citation type="submission" date="2022-03" db="EMBL/GenBank/DDBJ databases">
        <authorList>
            <person name="Sayadi A."/>
        </authorList>
    </citation>
    <scope>NUCLEOTIDE SEQUENCE</scope>
</reference>
<dbReference type="PRINTS" id="PR02086">
    <property type="entry name" value="PUTNUCHARBI1"/>
</dbReference>
<comment type="function">
    <text evidence="12">Transposase-derived protein that may have nuclease activity. Does not have transposase activity.</text>
</comment>
<keyword evidence="6" id="KW-0963">Cytoplasm</keyword>
<feature type="region of interest" description="Disordered" evidence="13">
    <location>
        <begin position="229"/>
        <end position="254"/>
    </location>
</feature>
<evidence type="ECO:0000256" key="1">
    <source>
        <dbReference type="ARBA" id="ARBA00001968"/>
    </source>
</evidence>
<proteinExistence type="inferred from homology"/>
<dbReference type="Pfam" id="PF13359">
    <property type="entry name" value="DDE_Tnp_4"/>
    <property type="match status" value="1"/>
</dbReference>
<evidence type="ECO:0000256" key="4">
    <source>
        <dbReference type="ARBA" id="ARBA00006958"/>
    </source>
</evidence>
<evidence type="ECO:0000256" key="11">
    <source>
        <dbReference type="ARBA" id="ARBA00030126"/>
    </source>
</evidence>
<dbReference type="InterPro" id="IPR027806">
    <property type="entry name" value="HARBI1_dom"/>
</dbReference>
<dbReference type="GO" id="GO:0004518">
    <property type="term" value="F:nuclease activity"/>
    <property type="evidence" value="ECO:0007669"/>
    <property type="project" value="UniProtKB-KW"/>
</dbReference>
<dbReference type="GO" id="GO:0005634">
    <property type="term" value="C:nucleus"/>
    <property type="evidence" value="ECO:0007669"/>
    <property type="project" value="UniProtKB-SubCell"/>
</dbReference>
<dbReference type="GO" id="GO:0046872">
    <property type="term" value="F:metal ion binding"/>
    <property type="evidence" value="ECO:0007669"/>
    <property type="project" value="UniProtKB-KW"/>
</dbReference>
<feature type="compositionally biased region" description="Acidic residues" evidence="13">
    <location>
        <begin position="229"/>
        <end position="241"/>
    </location>
</feature>
<evidence type="ECO:0000256" key="7">
    <source>
        <dbReference type="ARBA" id="ARBA00022722"/>
    </source>
</evidence>
<dbReference type="GO" id="GO:0016787">
    <property type="term" value="F:hydrolase activity"/>
    <property type="evidence" value="ECO:0007669"/>
    <property type="project" value="UniProtKB-KW"/>
</dbReference>
<comment type="similarity">
    <text evidence="4">Belongs to the HARBI1 family.</text>
</comment>
<accession>A0A9P0JQ83</accession>
<comment type="cofactor">
    <cofactor evidence="1">
        <name>a divalent metal cation</name>
        <dbReference type="ChEBI" id="CHEBI:60240"/>
    </cofactor>
</comment>
<evidence type="ECO:0000256" key="12">
    <source>
        <dbReference type="ARBA" id="ARBA00045850"/>
    </source>
</evidence>
<evidence type="ECO:0000256" key="9">
    <source>
        <dbReference type="ARBA" id="ARBA00022801"/>
    </source>
</evidence>
<evidence type="ECO:0000256" key="13">
    <source>
        <dbReference type="SAM" id="MobiDB-lite"/>
    </source>
</evidence>
<evidence type="ECO:0000313" key="15">
    <source>
        <dbReference type="EMBL" id="CAH1957809.1"/>
    </source>
</evidence>
<evidence type="ECO:0000259" key="14">
    <source>
        <dbReference type="Pfam" id="PF13359"/>
    </source>
</evidence>
<sequence length="254" mass="28638">MSTVSRYPGYQQGIGQELGVSQATVSRTVDRVVNSIVAQSNEWIKFPTTNHELMEAKWIWQSAHKFPTAIGVIDCTHIGILKPNRHGDEYINRKGKPTLNVQATCDTREMFASVDVSWPGSVHDSRIWRNSQTRSQLINKANVLPGDDGYGIEPCLVTPFRNPTPGAEINYNKLLKQERVIIERCFGHLKCRYPILQYVCHVKLENVPKIIIACIVLHNVAKSLGDPDFELVEQDPDEDEGNHENGELPLRQLG</sequence>
<gene>
    <name evidence="15" type="ORF">ACAOBT_LOCUS2309</name>
</gene>
<organism evidence="15 16">
    <name type="scientific">Acanthoscelides obtectus</name>
    <name type="common">Bean weevil</name>
    <name type="synonym">Bruchus obtectus</name>
    <dbReference type="NCBI Taxonomy" id="200917"/>
    <lineage>
        <taxon>Eukaryota</taxon>
        <taxon>Metazoa</taxon>
        <taxon>Ecdysozoa</taxon>
        <taxon>Arthropoda</taxon>
        <taxon>Hexapoda</taxon>
        <taxon>Insecta</taxon>
        <taxon>Pterygota</taxon>
        <taxon>Neoptera</taxon>
        <taxon>Endopterygota</taxon>
        <taxon>Coleoptera</taxon>
        <taxon>Polyphaga</taxon>
        <taxon>Cucujiformia</taxon>
        <taxon>Chrysomeloidea</taxon>
        <taxon>Chrysomelidae</taxon>
        <taxon>Bruchinae</taxon>
        <taxon>Bruchini</taxon>
        <taxon>Acanthoscelides</taxon>
    </lineage>
</organism>
<feature type="domain" description="DDE Tnp4" evidence="14">
    <location>
        <begin position="73"/>
        <end position="219"/>
    </location>
</feature>
<dbReference type="InterPro" id="IPR045249">
    <property type="entry name" value="HARBI1-like"/>
</dbReference>
<keyword evidence="8" id="KW-0479">Metal-binding</keyword>
<protein>
    <recommendedName>
        <fullName evidence="5">Putative nuclease HARBI1</fullName>
    </recommendedName>
    <alternativeName>
        <fullName evidence="11">Harbinger transposase-derived nuclease</fullName>
    </alternativeName>
</protein>
<dbReference type="PANTHER" id="PTHR22930">
    <property type="match status" value="1"/>
</dbReference>
<evidence type="ECO:0000256" key="2">
    <source>
        <dbReference type="ARBA" id="ARBA00004123"/>
    </source>
</evidence>
<dbReference type="InterPro" id="IPR026103">
    <property type="entry name" value="HARBI1_animal"/>
</dbReference>
<dbReference type="AlphaFoldDB" id="A0A9P0JQ83"/>
<keyword evidence="9" id="KW-0378">Hydrolase</keyword>
<evidence type="ECO:0000256" key="3">
    <source>
        <dbReference type="ARBA" id="ARBA00004496"/>
    </source>
</evidence>
<dbReference type="EMBL" id="CAKOFQ010006674">
    <property type="protein sequence ID" value="CAH1957809.1"/>
    <property type="molecule type" value="Genomic_DNA"/>
</dbReference>
<dbReference type="GO" id="GO:0005737">
    <property type="term" value="C:cytoplasm"/>
    <property type="evidence" value="ECO:0007669"/>
    <property type="project" value="UniProtKB-SubCell"/>
</dbReference>
<dbReference type="Proteomes" id="UP001152888">
    <property type="component" value="Unassembled WGS sequence"/>
</dbReference>
<comment type="caution">
    <text evidence="15">The sequence shown here is derived from an EMBL/GenBank/DDBJ whole genome shotgun (WGS) entry which is preliminary data.</text>
</comment>
<evidence type="ECO:0000256" key="8">
    <source>
        <dbReference type="ARBA" id="ARBA00022723"/>
    </source>
</evidence>
<evidence type="ECO:0000256" key="6">
    <source>
        <dbReference type="ARBA" id="ARBA00022490"/>
    </source>
</evidence>
<evidence type="ECO:0000256" key="10">
    <source>
        <dbReference type="ARBA" id="ARBA00023242"/>
    </source>
</evidence>
<dbReference type="PANTHER" id="PTHR22930:SF250">
    <property type="entry name" value="NUCLEASE HARBI1-LIKE PROTEIN"/>
    <property type="match status" value="1"/>
</dbReference>
<evidence type="ECO:0000256" key="5">
    <source>
        <dbReference type="ARBA" id="ARBA00015519"/>
    </source>
</evidence>
<keyword evidence="16" id="KW-1185">Reference proteome</keyword>
<evidence type="ECO:0000313" key="16">
    <source>
        <dbReference type="Proteomes" id="UP001152888"/>
    </source>
</evidence>
<keyword evidence="7" id="KW-0540">Nuclease</keyword>
<name>A0A9P0JQ83_ACAOB</name>